<name>A0AA39RNI1_ACESA</name>
<dbReference type="PANTHER" id="PTHR24559:SF444">
    <property type="entry name" value="REVERSE TRANSCRIPTASE DOMAIN-CONTAINING PROTEIN"/>
    <property type="match status" value="1"/>
</dbReference>
<gene>
    <name evidence="2" type="ORF">LWI29_026379</name>
</gene>
<evidence type="ECO:0000313" key="3">
    <source>
        <dbReference type="Proteomes" id="UP001168877"/>
    </source>
</evidence>
<keyword evidence="3" id="KW-1185">Reference proteome</keyword>
<dbReference type="InterPro" id="IPR053134">
    <property type="entry name" value="RNA-dir_DNA_polymerase"/>
</dbReference>
<dbReference type="CDD" id="cd01647">
    <property type="entry name" value="RT_LTR"/>
    <property type="match status" value="1"/>
</dbReference>
<dbReference type="Pfam" id="PF00078">
    <property type="entry name" value="RVT_1"/>
    <property type="match status" value="1"/>
</dbReference>
<sequence length="272" mass="31164">MKEVVKKEIVKLLENGIIYPISDSKWVSPIHVVPKQSGLTVVKNEDNELVPQRVQTGWRVCIDYRKLNSATKKDHFPLPFIDQMLERLAGHSHYCFLDGYSGYNQIAIAPEDQEKTTFTCPFGTFAYRRMPFGLCNAPGTFQRCMTSIFSDMVEGIIEIFMDDFSVMGNSFGDCLRNLSSVLARCKQAHLVLNWEKSHFMVKEGIVLGHIISGRGIEVDKAKVDVMKSLQFPRSLREIRAFLGHAGFYRRFIKDFSKISRPLCRLLLKFPLM</sequence>
<dbReference type="SUPFAM" id="SSF56672">
    <property type="entry name" value="DNA/RNA polymerases"/>
    <property type="match status" value="1"/>
</dbReference>
<dbReference type="PANTHER" id="PTHR24559">
    <property type="entry name" value="TRANSPOSON TY3-I GAG-POL POLYPROTEIN"/>
    <property type="match status" value="1"/>
</dbReference>
<organism evidence="2 3">
    <name type="scientific">Acer saccharum</name>
    <name type="common">Sugar maple</name>
    <dbReference type="NCBI Taxonomy" id="4024"/>
    <lineage>
        <taxon>Eukaryota</taxon>
        <taxon>Viridiplantae</taxon>
        <taxon>Streptophyta</taxon>
        <taxon>Embryophyta</taxon>
        <taxon>Tracheophyta</taxon>
        <taxon>Spermatophyta</taxon>
        <taxon>Magnoliopsida</taxon>
        <taxon>eudicotyledons</taxon>
        <taxon>Gunneridae</taxon>
        <taxon>Pentapetalae</taxon>
        <taxon>rosids</taxon>
        <taxon>malvids</taxon>
        <taxon>Sapindales</taxon>
        <taxon>Sapindaceae</taxon>
        <taxon>Hippocastanoideae</taxon>
        <taxon>Acereae</taxon>
        <taxon>Acer</taxon>
    </lineage>
</organism>
<dbReference type="Gene3D" id="3.30.70.270">
    <property type="match status" value="2"/>
</dbReference>
<evidence type="ECO:0000259" key="1">
    <source>
        <dbReference type="Pfam" id="PF00078"/>
    </source>
</evidence>
<reference evidence="2" key="1">
    <citation type="journal article" date="2022" name="Plant J.">
        <title>Strategies of tolerance reflected in two North American maple genomes.</title>
        <authorList>
            <person name="McEvoy S.L."/>
            <person name="Sezen U.U."/>
            <person name="Trouern-Trend A."/>
            <person name="McMahon S.M."/>
            <person name="Schaberg P.G."/>
            <person name="Yang J."/>
            <person name="Wegrzyn J.L."/>
            <person name="Swenson N.G."/>
        </authorList>
    </citation>
    <scope>NUCLEOTIDE SEQUENCE</scope>
    <source>
        <strain evidence="2">NS2018</strain>
    </source>
</reference>
<protein>
    <recommendedName>
        <fullName evidence="1">Reverse transcriptase domain-containing protein</fullName>
    </recommendedName>
</protein>
<reference evidence="2" key="2">
    <citation type="submission" date="2023-06" db="EMBL/GenBank/DDBJ databases">
        <authorList>
            <person name="Swenson N.G."/>
            <person name="Wegrzyn J.L."/>
            <person name="Mcevoy S.L."/>
        </authorList>
    </citation>
    <scope>NUCLEOTIDE SEQUENCE</scope>
    <source>
        <strain evidence="2">NS2018</strain>
        <tissue evidence="2">Leaf</tissue>
    </source>
</reference>
<feature type="domain" description="Reverse transcriptase" evidence="1">
    <location>
        <begin position="55"/>
        <end position="211"/>
    </location>
</feature>
<proteinExistence type="predicted"/>
<comment type="caution">
    <text evidence="2">The sequence shown here is derived from an EMBL/GenBank/DDBJ whole genome shotgun (WGS) entry which is preliminary data.</text>
</comment>
<dbReference type="EMBL" id="JAUESC010000386">
    <property type="protein sequence ID" value="KAK0576997.1"/>
    <property type="molecule type" value="Genomic_DNA"/>
</dbReference>
<accession>A0AA39RNI1</accession>
<dbReference type="Gene3D" id="3.10.10.10">
    <property type="entry name" value="HIV Type 1 Reverse Transcriptase, subunit A, domain 1"/>
    <property type="match status" value="1"/>
</dbReference>
<dbReference type="Proteomes" id="UP001168877">
    <property type="component" value="Unassembled WGS sequence"/>
</dbReference>
<dbReference type="InterPro" id="IPR043502">
    <property type="entry name" value="DNA/RNA_pol_sf"/>
</dbReference>
<dbReference type="InterPro" id="IPR043128">
    <property type="entry name" value="Rev_trsase/Diguanyl_cyclase"/>
</dbReference>
<dbReference type="AlphaFoldDB" id="A0AA39RNI1"/>
<evidence type="ECO:0000313" key="2">
    <source>
        <dbReference type="EMBL" id="KAK0576997.1"/>
    </source>
</evidence>
<dbReference type="InterPro" id="IPR000477">
    <property type="entry name" value="RT_dom"/>
</dbReference>